<evidence type="ECO:0000313" key="3">
    <source>
        <dbReference type="Proteomes" id="UP000823749"/>
    </source>
</evidence>
<dbReference type="AlphaFoldDB" id="A0AAV6ISJ5"/>
<sequence>MEVREGLRFWKAWLAKGWEMEVMGGLCFWKPWMGMQVREKGKSSVLSISVEGYMEPKLEEHSGLAP</sequence>
<accession>A0AAV6ISJ5</accession>
<protein>
    <submittedName>
        <fullName evidence="1">Uncharacterized protein</fullName>
    </submittedName>
</protein>
<dbReference type="Proteomes" id="UP000823749">
    <property type="component" value="Chromosome 10"/>
</dbReference>
<proteinExistence type="predicted"/>
<keyword evidence="3" id="KW-1185">Reference proteome</keyword>
<name>A0AAV6ISJ5_9ERIC</name>
<dbReference type="EMBL" id="JACTNZ010000006">
    <property type="protein sequence ID" value="KAG5545304.1"/>
    <property type="molecule type" value="Genomic_DNA"/>
</dbReference>
<evidence type="ECO:0000313" key="1">
    <source>
        <dbReference type="EMBL" id="KAG5529770.1"/>
    </source>
</evidence>
<gene>
    <name evidence="2" type="ORF">RHGRI_017691</name>
    <name evidence="1" type="ORF">RHGRI_030226</name>
</gene>
<organism evidence="1 3">
    <name type="scientific">Rhododendron griersonianum</name>
    <dbReference type="NCBI Taxonomy" id="479676"/>
    <lineage>
        <taxon>Eukaryota</taxon>
        <taxon>Viridiplantae</taxon>
        <taxon>Streptophyta</taxon>
        <taxon>Embryophyta</taxon>
        <taxon>Tracheophyta</taxon>
        <taxon>Spermatophyta</taxon>
        <taxon>Magnoliopsida</taxon>
        <taxon>eudicotyledons</taxon>
        <taxon>Gunneridae</taxon>
        <taxon>Pentapetalae</taxon>
        <taxon>asterids</taxon>
        <taxon>Ericales</taxon>
        <taxon>Ericaceae</taxon>
        <taxon>Ericoideae</taxon>
        <taxon>Rhodoreae</taxon>
        <taxon>Rhododendron</taxon>
    </lineage>
</organism>
<dbReference type="EMBL" id="JACTNZ010000010">
    <property type="protein sequence ID" value="KAG5529770.1"/>
    <property type="molecule type" value="Genomic_DNA"/>
</dbReference>
<dbReference type="Proteomes" id="UP000823749">
    <property type="component" value="Chromosome 6"/>
</dbReference>
<reference evidence="1 3" key="1">
    <citation type="submission" date="2020-08" db="EMBL/GenBank/DDBJ databases">
        <title>Plant Genome Project.</title>
        <authorList>
            <person name="Zhang R.-G."/>
        </authorList>
    </citation>
    <scope>NUCLEOTIDE SEQUENCE</scope>
    <source>
        <strain evidence="1">WSP0</strain>
        <tissue evidence="1">Leaf</tissue>
    </source>
</reference>
<evidence type="ECO:0000313" key="2">
    <source>
        <dbReference type="EMBL" id="KAG5545304.1"/>
    </source>
</evidence>
<comment type="caution">
    <text evidence="1">The sequence shown here is derived from an EMBL/GenBank/DDBJ whole genome shotgun (WGS) entry which is preliminary data.</text>
</comment>